<evidence type="ECO:0000259" key="6">
    <source>
        <dbReference type="PROSITE" id="PS51005"/>
    </source>
</evidence>
<name>A0A2P6SIZ8_ROSCH</name>
<sequence length="352" mass="40353">MSWGLFTVPPGYRLRPTDEELLSDLEKQNQGKDSQIMSIIPEIEVCKHEPRELPGDPSPEPEHHQFQLLLLMIQSCLLCCVFAELAFRRRQNLGRKLFFFFFFWFTRAESWYSQGKWYFFAPREYKYPKSNRSNRTTGEGSWKVTSKDRDIKAPGTKAVIGRKRTLTFYIKRGVLKPQKTGWVIHEYYLTRANSDEQIGDFVVCCLKYKSDNSDHHEDAPFFYRGSGSGSCSMVSNVANQAEENLASNEQVNVVPIPNGNDGESETGGGRITEAEERLAFKKLGDALQIPIGNQHEVPGLQIDPCNLSTSVEGQADRINSSDMNEEVRTNFHFDFCYEIFNMKHKKYIGNVN</sequence>
<dbReference type="GO" id="GO:0006355">
    <property type="term" value="P:regulation of DNA-templated transcription"/>
    <property type="evidence" value="ECO:0007669"/>
    <property type="project" value="InterPro"/>
</dbReference>
<comment type="subcellular location">
    <subcellularLocation>
        <location evidence="1">Nucleus</location>
    </subcellularLocation>
</comment>
<dbReference type="PROSITE" id="PS51005">
    <property type="entry name" value="NAC"/>
    <property type="match status" value="1"/>
</dbReference>
<evidence type="ECO:0000313" key="8">
    <source>
        <dbReference type="Proteomes" id="UP000238479"/>
    </source>
</evidence>
<organism evidence="7 8">
    <name type="scientific">Rosa chinensis</name>
    <name type="common">China rose</name>
    <dbReference type="NCBI Taxonomy" id="74649"/>
    <lineage>
        <taxon>Eukaryota</taxon>
        <taxon>Viridiplantae</taxon>
        <taxon>Streptophyta</taxon>
        <taxon>Embryophyta</taxon>
        <taxon>Tracheophyta</taxon>
        <taxon>Spermatophyta</taxon>
        <taxon>Magnoliopsida</taxon>
        <taxon>eudicotyledons</taxon>
        <taxon>Gunneridae</taxon>
        <taxon>Pentapetalae</taxon>
        <taxon>rosids</taxon>
        <taxon>fabids</taxon>
        <taxon>Rosales</taxon>
        <taxon>Rosaceae</taxon>
        <taxon>Rosoideae</taxon>
        <taxon>Rosoideae incertae sedis</taxon>
        <taxon>Rosa</taxon>
    </lineage>
</organism>
<keyword evidence="3" id="KW-0238">DNA-binding</keyword>
<dbReference type="InterPro" id="IPR036093">
    <property type="entry name" value="NAC_dom_sf"/>
</dbReference>
<keyword evidence="8" id="KW-1185">Reference proteome</keyword>
<dbReference type="EMBL" id="PDCK01000039">
    <property type="protein sequence ID" value="PRQ58647.1"/>
    <property type="molecule type" value="Genomic_DNA"/>
</dbReference>
<evidence type="ECO:0000256" key="2">
    <source>
        <dbReference type="ARBA" id="ARBA00023015"/>
    </source>
</evidence>
<dbReference type="PANTHER" id="PTHR31989">
    <property type="entry name" value="NAC DOMAIN-CONTAINING PROTEIN 82-RELATED"/>
    <property type="match status" value="1"/>
</dbReference>
<gene>
    <name evidence="7" type="ORF">RchiOBHm_Chr1g0361611</name>
</gene>
<dbReference type="Gene3D" id="2.170.150.80">
    <property type="entry name" value="NAC domain"/>
    <property type="match status" value="1"/>
</dbReference>
<evidence type="ECO:0000256" key="1">
    <source>
        <dbReference type="ARBA" id="ARBA00004123"/>
    </source>
</evidence>
<dbReference type="GO" id="GO:0003677">
    <property type="term" value="F:DNA binding"/>
    <property type="evidence" value="ECO:0007669"/>
    <property type="project" value="UniProtKB-KW"/>
</dbReference>
<evidence type="ECO:0000256" key="5">
    <source>
        <dbReference type="ARBA" id="ARBA00023242"/>
    </source>
</evidence>
<keyword evidence="4" id="KW-0804">Transcription</keyword>
<dbReference type="GO" id="GO:0005634">
    <property type="term" value="C:nucleus"/>
    <property type="evidence" value="ECO:0007669"/>
    <property type="project" value="UniProtKB-SubCell"/>
</dbReference>
<dbReference type="Pfam" id="PF02365">
    <property type="entry name" value="NAM"/>
    <property type="match status" value="2"/>
</dbReference>
<evidence type="ECO:0000313" key="7">
    <source>
        <dbReference type="EMBL" id="PRQ58647.1"/>
    </source>
</evidence>
<dbReference type="AlphaFoldDB" id="A0A2P6SIZ8"/>
<reference evidence="7 8" key="1">
    <citation type="journal article" date="2018" name="Nat. Genet.">
        <title>The Rosa genome provides new insights in the design of modern roses.</title>
        <authorList>
            <person name="Bendahmane M."/>
        </authorList>
    </citation>
    <scope>NUCLEOTIDE SEQUENCE [LARGE SCALE GENOMIC DNA]</scope>
    <source>
        <strain evidence="8">cv. Old Blush</strain>
    </source>
</reference>
<evidence type="ECO:0000256" key="4">
    <source>
        <dbReference type="ARBA" id="ARBA00023163"/>
    </source>
</evidence>
<keyword evidence="5" id="KW-0539">Nucleus</keyword>
<dbReference type="InterPro" id="IPR003441">
    <property type="entry name" value="NAC-dom"/>
</dbReference>
<protein>
    <submittedName>
        <fullName evidence="7">Putative transcription factor NAM family</fullName>
    </submittedName>
</protein>
<dbReference type="Gramene" id="PRQ58647">
    <property type="protein sequence ID" value="PRQ58647"/>
    <property type="gene ID" value="RchiOBHm_Chr1g0361611"/>
</dbReference>
<dbReference type="Proteomes" id="UP000238479">
    <property type="component" value="Chromosome 1"/>
</dbReference>
<feature type="domain" description="NAC" evidence="6">
    <location>
        <begin position="8"/>
        <end position="209"/>
    </location>
</feature>
<evidence type="ECO:0000256" key="3">
    <source>
        <dbReference type="ARBA" id="ARBA00023125"/>
    </source>
</evidence>
<keyword evidence="2" id="KW-0805">Transcription regulation</keyword>
<dbReference type="SUPFAM" id="SSF101941">
    <property type="entry name" value="NAC domain"/>
    <property type="match status" value="2"/>
</dbReference>
<proteinExistence type="predicted"/>
<accession>A0A2P6SIZ8</accession>
<comment type="caution">
    <text evidence="7">The sequence shown here is derived from an EMBL/GenBank/DDBJ whole genome shotgun (WGS) entry which is preliminary data.</text>
</comment>
<dbReference type="STRING" id="74649.A0A2P6SIZ8"/>